<accession>A0A9R0ID81</accession>
<evidence type="ECO:0000313" key="3">
    <source>
        <dbReference type="RefSeq" id="XP_021847012.1"/>
    </source>
</evidence>
<dbReference type="Proteomes" id="UP000813463">
    <property type="component" value="Chromosome 1"/>
</dbReference>
<evidence type="ECO:0000256" key="1">
    <source>
        <dbReference type="SAM" id="MobiDB-lite"/>
    </source>
</evidence>
<dbReference type="OrthoDB" id="691043at2759"/>
<reference evidence="3" key="2">
    <citation type="submission" date="2025-08" db="UniProtKB">
        <authorList>
            <consortium name="RefSeq"/>
        </authorList>
    </citation>
    <scope>IDENTIFICATION</scope>
    <source>
        <tissue evidence="3">Leaf</tissue>
    </source>
</reference>
<feature type="compositionally biased region" description="Basic residues" evidence="1">
    <location>
        <begin position="143"/>
        <end position="152"/>
    </location>
</feature>
<gene>
    <name evidence="3" type="primary">LOC110786744</name>
</gene>
<organism evidence="2 3">
    <name type="scientific">Spinacia oleracea</name>
    <name type="common">Spinach</name>
    <dbReference type="NCBI Taxonomy" id="3562"/>
    <lineage>
        <taxon>Eukaryota</taxon>
        <taxon>Viridiplantae</taxon>
        <taxon>Streptophyta</taxon>
        <taxon>Embryophyta</taxon>
        <taxon>Tracheophyta</taxon>
        <taxon>Spermatophyta</taxon>
        <taxon>Magnoliopsida</taxon>
        <taxon>eudicotyledons</taxon>
        <taxon>Gunneridae</taxon>
        <taxon>Pentapetalae</taxon>
        <taxon>Caryophyllales</taxon>
        <taxon>Chenopodiaceae</taxon>
        <taxon>Chenopodioideae</taxon>
        <taxon>Anserineae</taxon>
        <taxon>Spinacia</taxon>
    </lineage>
</organism>
<feature type="compositionally biased region" description="Low complexity" evidence="1">
    <location>
        <begin position="107"/>
        <end position="140"/>
    </location>
</feature>
<sequence length="198" mass="22362">MPSLEVSMKEKMEPFPMARVLSSKENNETGETSFRVYYGATGAAVPFMWESQPGTPKHPIFDKNVNFVPPLTPPPSYCYRDDPCKKTRKHKIIFRAFVSSITFTRSRSSTTSRSTSHNVTPTSSSSSSWSTSSTSSTSSPRSPPRRKSHRRSFSFCSVREPLFGEDEAEEEQNARSIGSVMCFGFKKQQQARVRYSMQ</sequence>
<proteinExistence type="predicted"/>
<feature type="region of interest" description="Disordered" evidence="1">
    <location>
        <begin position="107"/>
        <end position="152"/>
    </location>
</feature>
<dbReference type="KEGG" id="soe:110786744"/>
<reference evidence="2" key="1">
    <citation type="journal article" date="2021" name="Nat. Commun.">
        <title>Genomic analyses provide insights into spinach domestication and the genetic basis of agronomic traits.</title>
        <authorList>
            <person name="Cai X."/>
            <person name="Sun X."/>
            <person name="Xu C."/>
            <person name="Sun H."/>
            <person name="Wang X."/>
            <person name="Ge C."/>
            <person name="Zhang Z."/>
            <person name="Wang Q."/>
            <person name="Fei Z."/>
            <person name="Jiao C."/>
            <person name="Wang Q."/>
        </authorList>
    </citation>
    <scope>NUCLEOTIDE SEQUENCE [LARGE SCALE GENOMIC DNA]</scope>
    <source>
        <strain evidence="2">cv. Varoflay</strain>
    </source>
</reference>
<name>A0A9R0ID81_SPIOL</name>
<keyword evidence="2" id="KW-1185">Reference proteome</keyword>
<dbReference type="PANTHER" id="PTHR33257">
    <property type="entry name" value="OS05G0165500 PROTEIN"/>
    <property type="match status" value="1"/>
</dbReference>
<dbReference type="PANTHER" id="PTHR33257:SF4">
    <property type="entry name" value="EXPRESSED PROTEIN"/>
    <property type="match status" value="1"/>
</dbReference>
<evidence type="ECO:0000313" key="2">
    <source>
        <dbReference type="Proteomes" id="UP000813463"/>
    </source>
</evidence>
<dbReference type="AlphaFoldDB" id="A0A9R0ID81"/>
<protein>
    <submittedName>
        <fullName evidence="3">Uncharacterized protein</fullName>
    </submittedName>
</protein>
<dbReference type="GeneID" id="110786744"/>
<dbReference type="RefSeq" id="XP_021847012.1">
    <property type="nucleotide sequence ID" value="XM_021991320.2"/>
</dbReference>